<accession>A0A345Y102</accession>
<evidence type="ECO:0000313" key="2">
    <source>
        <dbReference type="EMBL" id="AXK37568.1"/>
    </source>
</evidence>
<dbReference type="SUPFAM" id="SSF103196">
    <property type="entry name" value="Roadblock/LC7 domain"/>
    <property type="match status" value="1"/>
</dbReference>
<dbReference type="InterPro" id="IPR053141">
    <property type="entry name" value="Mycobact_SerProt_Inhib_Rv3364c"/>
</dbReference>
<evidence type="ECO:0000259" key="1">
    <source>
        <dbReference type="SMART" id="SM00960"/>
    </source>
</evidence>
<dbReference type="PANTHER" id="PTHR36222">
    <property type="entry name" value="SERINE PROTEASE INHIBITOR RV3364C"/>
    <property type="match status" value="1"/>
</dbReference>
<dbReference type="EMBL" id="CP031320">
    <property type="protein sequence ID" value="AXK37568.1"/>
    <property type="molecule type" value="Genomic_DNA"/>
</dbReference>
<dbReference type="SMART" id="SM00960">
    <property type="entry name" value="Robl_LC7"/>
    <property type="match status" value="1"/>
</dbReference>
<dbReference type="KEGG" id="sarm:DVA86_22820"/>
<gene>
    <name evidence="2" type="ORF">DVA86_22820</name>
</gene>
<dbReference type="Pfam" id="PF03259">
    <property type="entry name" value="Robl_LC7"/>
    <property type="match status" value="1"/>
</dbReference>
<proteinExistence type="predicted"/>
<evidence type="ECO:0000313" key="3">
    <source>
        <dbReference type="Proteomes" id="UP000254425"/>
    </source>
</evidence>
<protein>
    <submittedName>
        <fullName evidence="2">Roadblock/LC7 domain-containing protein</fullName>
    </submittedName>
</protein>
<dbReference type="Proteomes" id="UP000254425">
    <property type="component" value="Chromosome"/>
</dbReference>
<reference evidence="2 3" key="1">
    <citation type="submission" date="2018-07" db="EMBL/GenBank/DDBJ databases">
        <title>Draft genome of the type strain Streptomyces armeniacus ATCC 15676.</title>
        <authorList>
            <person name="Labana P."/>
            <person name="Gosse J.T."/>
            <person name="Boddy C.N."/>
        </authorList>
    </citation>
    <scope>NUCLEOTIDE SEQUENCE [LARGE SCALE GENOMIC DNA]</scope>
    <source>
        <strain evidence="2 3">ATCC 15676</strain>
    </source>
</reference>
<sequence>MHRDLSWMLQDVLKVPGARHALLLSADGLRRGATDGLGTDLADTAAAALSGLQSVSRSTGKFVDGTNESRWLQTVVEFEGGWLFLNQASAGTYLAVAASPEVDMGDITVRMQQLVQRIGSEMTSPPREAGDHT</sequence>
<keyword evidence="3" id="KW-1185">Reference proteome</keyword>
<feature type="domain" description="Roadblock/LAMTOR2" evidence="1">
    <location>
        <begin position="6"/>
        <end position="98"/>
    </location>
</feature>
<dbReference type="PANTHER" id="PTHR36222:SF1">
    <property type="entry name" value="SERINE PROTEASE INHIBITOR RV3364C"/>
    <property type="match status" value="1"/>
</dbReference>
<dbReference type="AlphaFoldDB" id="A0A345Y102"/>
<organism evidence="2 3">
    <name type="scientific">Streptomyces armeniacus</name>
    <dbReference type="NCBI Taxonomy" id="83291"/>
    <lineage>
        <taxon>Bacteria</taxon>
        <taxon>Bacillati</taxon>
        <taxon>Actinomycetota</taxon>
        <taxon>Actinomycetes</taxon>
        <taxon>Kitasatosporales</taxon>
        <taxon>Streptomycetaceae</taxon>
        <taxon>Streptomyces</taxon>
    </lineage>
</organism>
<name>A0A345Y102_9ACTN</name>
<dbReference type="Gene3D" id="3.30.450.30">
    <property type="entry name" value="Dynein light chain 2a, cytoplasmic"/>
    <property type="match status" value="1"/>
</dbReference>
<dbReference type="InterPro" id="IPR004942">
    <property type="entry name" value="Roadblock/LAMTOR2_dom"/>
</dbReference>